<dbReference type="Pfam" id="PF13231">
    <property type="entry name" value="PMT_2"/>
    <property type="match status" value="1"/>
</dbReference>
<name>A0A6C2CSA4_9RHOO</name>
<dbReference type="GO" id="GO:0005886">
    <property type="term" value="C:plasma membrane"/>
    <property type="evidence" value="ECO:0007669"/>
    <property type="project" value="UniProtKB-SubCell"/>
</dbReference>
<dbReference type="Proteomes" id="UP000389128">
    <property type="component" value="Unassembled WGS sequence"/>
</dbReference>
<protein>
    <submittedName>
        <fullName evidence="10">Glycosyltransferase family 39 protein</fullName>
    </submittedName>
</protein>
<dbReference type="InterPro" id="IPR038731">
    <property type="entry name" value="RgtA/B/C-like"/>
</dbReference>
<evidence type="ECO:0000256" key="6">
    <source>
        <dbReference type="ARBA" id="ARBA00022989"/>
    </source>
</evidence>
<evidence type="ECO:0000256" key="5">
    <source>
        <dbReference type="ARBA" id="ARBA00022692"/>
    </source>
</evidence>
<feature type="transmembrane region" description="Helical" evidence="8">
    <location>
        <begin position="265"/>
        <end position="288"/>
    </location>
</feature>
<evidence type="ECO:0000256" key="7">
    <source>
        <dbReference type="ARBA" id="ARBA00023136"/>
    </source>
</evidence>
<dbReference type="GO" id="GO:0009103">
    <property type="term" value="P:lipopolysaccharide biosynthetic process"/>
    <property type="evidence" value="ECO:0007669"/>
    <property type="project" value="UniProtKB-ARBA"/>
</dbReference>
<accession>A0A6C2CSA4</accession>
<feature type="transmembrane region" description="Helical" evidence="8">
    <location>
        <begin position="300"/>
        <end position="317"/>
    </location>
</feature>
<keyword evidence="5 8" id="KW-0812">Transmembrane</keyword>
<feature type="transmembrane region" description="Helical" evidence="8">
    <location>
        <begin position="323"/>
        <end position="342"/>
    </location>
</feature>
<feature type="transmembrane region" description="Helical" evidence="8">
    <location>
        <begin position="91"/>
        <end position="112"/>
    </location>
</feature>
<evidence type="ECO:0000256" key="8">
    <source>
        <dbReference type="SAM" id="Phobius"/>
    </source>
</evidence>
<feature type="transmembrane region" description="Helical" evidence="8">
    <location>
        <begin position="213"/>
        <end position="232"/>
    </location>
</feature>
<feature type="transmembrane region" description="Helical" evidence="8">
    <location>
        <begin position="173"/>
        <end position="201"/>
    </location>
</feature>
<feature type="transmembrane region" description="Helical" evidence="8">
    <location>
        <begin position="119"/>
        <end position="137"/>
    </location>
</feature>
<feature type="transmembrane region" description="Helical" evidence="8">
    <location>
        <begin position="420"/>
        <end position="440"/>
    </location>
</feature>
<dbReference type="InterPro" id="IPR050297">
    <property type="entry name" value="LipidA_mod_glycosyltrf_83"/>
</dbReference>
<evidence type="ECO:0000259" key="9">
    <source>
        <dbReference type="Pfam" id="PF13231"/>
    </source>
</evidence>
<evidence type="ECO:0000256" key="1">
    <source>
        <dbReference type="ARBA" id="ARBA00004651"/>
    </source>
</evidence>
<dbReference type="PANTHER" id="PTHR33908:SF3">
    <property type="entry name" value="UNDECAPRENYL PHOSPHATE-ALPHA-4-AMINO-4-DEOXY-L-ARABINOSE ARABINOSYL TRANSFERASE"/>
    <property type="match status" value="1"/>
</dbReference>
<organism evidence="10 11">
    <name type="scientific">Zoogloea oleivorans</name>
    <dbReference type="NCBI Taxonomy" id="1552750"/>
    <lineage>
        <taxon>Bacteria</taxon>
        <taxon>Pseudomonadati</taxon>
        <taxon>Pseudomonadota</taxon>
        <taxon>Betaproteobacteria</taxon>
        <taxon>Rhodocyclales</taxon>
        <taxon>Zoogloeaceae</taxon>
        <taxon>Zoogloea</taxon>
    </lineage>
</organism>
<evidence type="ECO:0000256" key="3">
    <source>
        <dbReference type="ARBA" id="ARBA00022676"/>
    </source>
</evidence>
<evidence type="ECO:0000313" key="10">
    <source>
        <dbReference type="EMBL" id="TYC56205.1"/>
    </source>
</evidence>
<comment type="subcellular location">
    <subcellularLocation>
        <location evidence="1">Cell membrane</location>
        <topology evidence="1">Multi-pass membrane protein</topology>
    </subcellularLocation>
</comment>
<evidence type="ECO:0000256" key="2">
    <source>
        <dbReference type="ARBA" id="ARBA00022475"/>
    </source>
</evidence>
<keyword evidence="7 8" id="KW-0472">Membrane</keyword>
<feature type="domain" description="Glycosyltransferase RgtA/B/C/D-like" evidence="9">
    <location>
        <begin position="70"/>
        <end position="231"/>
    </location>
</feature>
<reference evidence="10 11" key="1">
    <citation type="submission" date="2019-01" db="EMBL/GenBank/DDBJ databases">
        <title>Zoogloea oleivorans genome sequencing and assembly.</title>
        <authorList>
            <person name="Tancsics A."/>
            <person name="Farkas M."/>
            <person name="Kriszt B."/>
            <person name="Maroti G."/>
            <person name="Horvath B."/>
        </authorList>
    </citation>
    <scope>NUCLEOTIDE SEQUENCE [LARGE SCALE GENOMIC DNA]</scope>
    <source>
        <strain evidence="10 11">Buc</strain>
    </source>
</reference>
<evidence type="ECO:0000256" key="4">
    <source>
        <dbReference type="ARBA" id="ARBA00022679"/>
    </source>
</evidence>
<feature type="transmembrane region" description="Helical" evidence="8">
    <location>
        <begin position="12"/>
        <end position="30"/>
    </location>
</feature>
<dbReference type="PANTHER" id="PTHR33908">
    <property type="entry name" value="MANNOSYLTRANSFERASE YKCB-RELATED"/>
    <property type="match status" value="1"/>
</dbReference>
<dbReference type="RefSeq" id="WP_148579499.1">
    <property type="nucleotide sequence ID" value="NZ_SDKK01000011.1"/>
</dbReference>
<keyword evidence="11" id="KW-1185">Reference proteome</keyword>
<dbReference type="GO" id="GO:0010041">
    <property type="term" value="P:response to iron(III) ion"/>
    <property type="evidence" value="ECO:0007669"/>
    <property type="project" value="TreeGrafter"/>
</dbReference>
<proteinExistence type="predicted"/>
<comment type="caution">
    <text evidence="10">The sequence shown here is derived from an EMBL/GenBank/DDBJ whole genome shotgun (WGS) entry which is preliminary data.</text>
</comment>
<feature type="transmembrane region" description="Helical" evidence="8">
    <location>
        <begin position="392"/>
        <end position="411"/>
    </location>
</feature>
<feature type="transmembrane region" description="Helical" evidence="8">
    <location>
        <begin position="349"/>
        <end position="372"/>
    </location>
</feature>
<keyword evidence="2" id="KW-1003">Cell membrane</keyword>
<dbReference type="AlphaFoldDB" id="A0A6C2CSA4"/>
<evidence type="ECO:0000313" key="11">
    <source>
        <dbReference type="Proteomes" id="UP000389128"/>
    </source>
</evidence>
<gene>
    <name evidence="10" type="ORF">ETQ85_12965</name>
</gene>
<keyword evidence="4 10" id="KW-0808">Transferase</keyword>
<keyword evidence="3" id="KW-0328">Glycosyltransferase</keyword>
<dbReference type="EMBL" id="SDKK01000011">
    <property type="protein sequence ID" value="TYC56205.1"/>
    <property type="molecule type" value="Genomic_DNA"/>
</dbReference>
<keyword evidence="6 8" id="KW-1133">Transmembrane helix</keyword>
<dbReference type="GO" id="GO:0016763">
    <property type="term" value="F:pentosyltransferase activity"/>
    <property type="evidence" value="ECO:0007669"/>
    <property type="project" value="TreeGrafter"/>
</dbReference>
<sequence length="520" mass="56986">MNGFQSADGRLAGTLLGRLILVLPLFAFLLRLGGAPLFDVDEGAFSEATREMFERGDFLFTYLNGAPRFDKPILIYWLQSVGYLIFGPTEWAFRLPSALAAIVWSYATYFFARKRVGEDAALIALAVACTALGPFAIGRAATADGLLNCLLALTLFDVWRHLESGRRAPLLRAFVWIGLGALTKGPVALIVPGTVSLLYCASRGEWKTWLRTVFNPLGLLILIALVTPWYAYAYHLHGQDFINGFIMKHNVQRFSGSLEGHGGSAFYYLIAVPLLLLPWSGLFVVALTKLRAGLNDPLQRFLWIWFGFVLAFFSLSGTKLPHYVLYGCTPLFILIGVHAGNARRAWPHLVLPGLLFVLFALLPNLFDVLAHSTLGDGFYRAQLGRALEVADSIYIGATVGGLMVWLAYVFFPKVSLIKRLIVTAIIQVGLLAGIVVPYAGELAQGPVKRAGLKAAETGGEVLFWRFTTAPSFSVYRQAVTQKGDPQAGQVALTRTDRLPVDAPVDYLFREGGVALVKVKP</sequence>
<dbReference type="OrthoDB" id="9775035at2"/>